<keyword evidence="2" id="KW-1133">Transmembrane helix</keyword>
<reference evidence="3 4" key="1">
    <citation type="journal article" date="2023" name="G3 (Bethesda)">
        <title>A chromosome-length genome assembly and annotation of blackberry (Rubus argutus, cv. 'Hillquist').</title>
        <authorList>
            <person name="Bruna T."/>
            <person name="Aryal R."/>
            <person name="Dudchenko O."/>
            <person name="Sargent D.J."/>
            <person name="Mead D."/>
            <person name="Buti M."/>
            <person name="Cavallini A."/>
            <person name="Hytonen T."/>
            <person name="Andres J."/>
            <person name="Pham M."/>
            <person name="Weisz D."/>
            <person name="Mascagni F."/>
            <person name="Usai G."/>
            <person name="Natali L."/>
            <person name="Bassil N."/>
            <person name="Fernandez G.E."/>
            <person name="Lomsadze A."/>
            <person name="Armour M."/>
            <person name="Olukolu B."/>
            <person name="Poorten T."/>
            <person name="Britton C."/>
            <person name="Davik J."/>
            <person name="Ashrafi H."/>
            <person name="Aiden E.L."/>
            <person name="Borodovsky M."/>
            <person name="Worthington M."/>
        </authorList>
    </citation>
    <scope>NUCLEOTIDE SEQUENCE [LARGE SCALE GENOMIC DNA]</scope>
    <source>
        <strain evidence="3">PI 553951</strain>
    </source>
</reference>
<feature type="region of interest" description="Disordered" evidence="1">
    <location>
        <begin position="37"/>
        <end position="78"/>
    </location>
</feature>
<dbReference type="EMBL" id="JBEDUW010000003">
    <property type="protein sequence ID" value="KAK9937214.1"/>
    <property type="molecule type" value="Genomic_DNA"/>
</dbReference>
<dbReference type="Proteomes" id="UP001457282">
    <property type="component" value="Unassembled WGS sequence"/>
</dbReference>
<protein>
    <submittedName>
        <fullName evidence="3">Uncharacterized protein</fullName>
    </submittedName>
</protein>
<gene>
    <name evidence="3" type="ORF">M0R45_014018</name>
</gene>
<comment type="caution">
    <text evidence="3">The sequence shown here is derived from an EMBL/GenBank/DDBJ whole genome shotgun (WGS) entry which is preliminary data.</text>
</comment>
<evidence type="ECO:0000313" key="3">
    <source>
        <dbReference type="EMBL" id="KAK9937214.1"/>
    </source>
</evidence>
<evidence type="ECO:0000313" key="4">
    <source>
        <dbReference type="Proteomes" id="UP001457282"/>
    </source>
</evidence>
<feature type="compositionally biased region" description="Low complexity" evidence="1">
    <location>
        <begin position="69"/>
        <end position="78"/>
    </location>
</feature>
<dbReference type="AlphaFoldDB" id="A0AAW1XMC8"/>
<keyword evidence="2" id="KW-0472">Membrane</keyword>
<accession>A0AAW1XMC8</accession>
<feature type="compositionally biased region" description="Basic residues" evidence="1">
    <location>
        <begin position="59"/>
        <end position="68"/>
    </location>
</feature>
<name>A0AAW1XMC8_RUBAR</name>
<organism evidence="3 4">
    <name type="scientific">Rubus argutus</name>
    <name type="common">Southern blackberry</name>
    <dbReference type="NCBI Taxonomy" id="59490"/>
    <lineage>
        <taxon>Eukaryota</taxon>
        <taxon>Viridiplantae</taxon>
        <taxon>Streptophyta</taxon>
        <taxon>Embryophyta</taxon>
        <taxon>Tracheophyta</taxon>
        <taxon>Spermatophyta</taxon>
        <taxon>Magnoliopsida</taxon>
        <taxon>eudicotyledons</taxon>
        <taxon>Gunneridae</taxon>
        <taxon>Pentapetalae</taxon>
        <taxon>rosids</taxon>
        <taxon>fabids</taxon>
        <taxon>Rosales</taxon>
        <taxon>Rosaceae</taxon>
        <taxon>Rosoideae</taxon>
        <taxon>Rosoideae incertae sedis</taxon>
        <taxon>Rubus</taxon>
    </lineage>
</organism>
<evidence type="ECO:0000256" key="1">
    <source>
        <dbReference type="SAM" id="MobiDB-lite"/>
    </source>
</evidence>
<feature type="transmembrane region" description="Helical" evidence="2">
    <location>
        <begin position="164"/>
        <end position="181"/>
    </location>
</feature>
<sequence>MAPGSNEWEQHYPKSFTATPMNGGGIISSDAPVVTDQSFIGTSPTNGGQLTPTGSVAKPVRRRSRVSRRPPSLSSTPTRTTFELWCKQFTGCAASLARPFLSGTKGSDQLEFRSQTVQILALQYWRLSEITAIVTTISSNNCSGLPQPPQEQHDYCNRKKSSSVCTRLIIMLVVVSMWFHYSSNSSSSGYNNPMPAGIEMGMGLKSWVR</sequence>
<keyword evidence="2" id="KW-0812">Transmembrane</keyword>
<keyword evidence="4" id="KW-1185">Reference proteome</keyword>
<evidence type="ECO:0000256" key="2">
    <source>
        <dbReference type="SAM" id="Phobius"/>
    </source>
</evidence>
<proteinExistence type="predicted"/>
<feature type="compositionally biased region" description="Polar residues" evidence="1">
    <location>
        <begin position="37"/>
        <end position="54"/>
    </location>
</feature>